<dbReference type="Proteomes" id="UP001302349">
    <property type="component" value="Chromosome"/>
</dbReference>
<keyword evidence="1" id="KW-0812">Transmembrane</keyword>
<keyword evidence="1" id="KW-1133">Transmembrane helix</keyword>
<dbReference type="Gene3D" id="1.25.40.10">
    <property type="entry name" value="Tetratricopeptide repeat domain"/>
    <property type="match status" value="1"/>
</dbReference>
<gene>
    <name evidence="2" type="ORF">RT717_05495</name>
</gene>
<proteinExistence type="predicted"/>
<keyword evidence="1" id="KW-0472">Membrane</keyword>
<dbReference type="RefSeq" id="WP_317490732.1">
    <property type="nucleotide sequence ID" value="NZ_CP136051.1"/>
</dbReference>
<feature type="transmembrane region" description="Helical" evidence="1">
    <location>
        <begin position="83"/>
        <end position="103"/>
    </location>
</feature>
<evidence type="ECO:0000313" key="2">
    <source>
        <dbReference type="EMBL" id="WOK08086.1"/>
    </source>
</evidence>
<dbReference type="InterPro" id="IPR011990">
    <property type="entry name" value="TPR-like_helical_dom_sf"/>
</dbReference>
<reference evidence="2 3" key="1">
    <citation type="journal article" date="2023" name="Microbiol. Resour. Announc.">
        <title>Complete Genome Sequence of Imperialibacter roseus strain P4T.</title>
        <authorList>
            <person name="Tizabi D.R."/>
            <person name="Bachvaroff T."/>
            <person name="Hill R.T."/>
        </authorList>
    </citation>
    <scope>NUCLEOTIDE SEQUENCE [LARGE SCALE GENOMIC DNA]</scope>
    <source>
        <strain evidence="2 3">P4T</strain>
    </source>
</reference>
<evidence type="ECO:0000256" key="1">
    <source>
        <dbReference type="SAM" id="Phobius"/>
    </source>
</evidence>
<accession>A0ABZ0ITJ0</accession>
<evidence type="ECO:0000313" key="3">
    <source>
        <dbReference type="Proteomes" id="UP001302349"/>
    </source>
</evidence>
<dbReference type="EMBL" id="CP136051">
    <property type="protein sequence ID" value="WOK08086.1"/>
    <property type="molecule type" value="Genomic_DNA"/>
</dbReference>
<name>A0ABZ0ITJ0_9BACT</name>
<protein>
    <recommendedName>
        <fullName evidence="4">Tetratricopeptide repeat-containing protein</fullName>
    </recommendedName>
</protein>
<keyword evidence="3" id="KW-1185">Reference proteome</keyword>
<organism evidence="2 3">
    <name type="scientific">Imperialibacter roseus</name>
    <dbReference type="NCBI Taxonomy" id="1324217"/>
    <lineage>
        <taxon>Bacteria</taxon>
        <taxon>Pseudomonadati</taxon>
        <taxon>Bacteroidota</taxon>
        <taxon>Cytophagia</taxon>
        <taxon>Cytophagales</taxon>
        <taxon>Flammeovirgaceae</taxon>
        <taxon>Imperialibacter</taxon>
    </lineage>
</organism>
<evidence type="ECO:0008006" key="4">
    <source>
        <dbReference type="Google" id="ProtNLM"/>
    </source>
</evidence>
<sequence length="245" mass="27948">MEEHDIALIDRYLSGELSESEAEALRQRLAAEKDFAQLFEDVRYLQKGLERAELEKAWKAIQAAEANIVETAPTGAATFSWKVWLPAAASVALLVVVAWFFLLRSTEPQALYAEYFEVYPNVEAPIYRDSSTKDSLTSKDLAFRRYADEDYGMAIEIFESIKHPDEGTLFYLGMSYLAKDEAVKAAAIWEPLSKEAEDYKTQVQWYLALAWLKLEEEEKAKELFEELAESGTAYEERSRAILKAL</sequence>
<dbReference type="SUPFAM" id="SSF48452">
    <property type="entry name" value="TPR-like"/>
    <property type="match status" value="1"/>
</dbReference>